<dbReference type="InterPro" id="IPR045249">
    <property type="entry name" value="HARBI1-like"/>
</dbReference>
<evidence type="ECO:0000256" key="1">
    <source>
        <dbReference type="ARBA" id="ARBA00001968"/>
    </source>
</evidence>
<dbReference type="PANTHER" id="PTHR22930:SF85">
    <property type="entry name" value="GH03217P-RELATED"/>
    <property type="match status" value="1"/>
</dbReference>
<evidence type="ECO:0000256" key="5">
    <source>
        <dbReference type="ARBA" id="ARBA00022723"/>
    </source>
</evidence>
<dbReference type="GO" id="GO:0016787">
    <property type="term" value="F:hydrolase activity"/>
    <property type="evidence" value="ECO:0007669"/>
    <property type="project" value="UniProtKB-KW"/>
</dbReference>
<feature type="signal peptide" evidence="8">
    <location>
        <begin position="1"/>
        <end position="21"/>
    </location>
</feature>
<dbReference type="Pfam" id="PF13359">
    <property type="entry name" value="DDE_Tnp_4"/>
    <property type="match status" value="1"/>
</dbReference>
<dbReference type="Proteomes" id="UP000694548">
    <property type="component" value="Chromosome sgr01"/>
</dbReference>
<keyword evidence="7" id="KW-0539">Nucleus</keyword>
<evidence type="ECO:0000259" key="9">
    <source>
        <dbReference type="Pfam" id="PF13359"/>
    </source>
</evidence>
<dbReference type="InterPro" id="IPR027806">
    <property type="entry name" value="HARBI1_dom"/>
</dbReference>
<dbReference type="AlphaFoldDB" id="A0A8C6KDD0"/>
<keyword evidence="4" id="KW-0540">Nuclease</keyword>
<keyword evidence="5" id="KW-0479">Metal-binding</keyword>
<evidence type="ECO:0000256" key="4">
    <source>
        <dbReference type="ARBA" id="ARBA00022722"/>
    </source>
</evidence>
<dbReference type="GO" id="GO:0004518">
    <property type="term" value="F:nuclease activity"/>
    <property type="evidence" value="ECO:0007669"/>
    <property type="project" value="UniProtKB-KW"/>
</dbReference>
<comment type="similarity">
    <text evidence="3">Belongs to the HARBI1 family.</text>
</comment>
<evidence type="ECO:0000313" key="11">
    <source>
        <dbReference type="Proteomes" id="UP000694548"/>
    </source>
</evidence>
<proteinExistence type="inferred from homology"/>
<name>A0A8C6KDD0_NOTFU</name>
<dbReference type="GeneTree" id="ENSGT00940000163250"/>
<evidence type="ECO:0000256" key="2">
    <source>
        <dbReference type="ARBA" id="ARBA00004123"/>
    </source>
</evidence>
<keyword evidence="11" id="KW-1185">Reference proteome</keyword>
<evidence type="ECO:0000256" key="7">
    <source>
        <dbReference type="ARBA" id="ARBA00023242"/>
    </source>
</evidence>
<feature type="chain" id="PRO_5034822812" description="DDE Tnp4 domain-containing protein" evidence="8">
    <location>
        <begin position="22"/>
        <end position="430"/>
    </location>
</feature>
<evidence type="ECO:0000256" key="6">
    <source>
        <dbReference type="ARBA" id="ARBA00022801"/>
    </source>
</evidence>
<reference evidence="10" key="2">
    <citation type="submission" date="2025-08" db="UniProtKB">
        <authorList>
            <consortium name="Ensembl"/>
        </authorList>
    </citation>
    <scope>IDENTIFICATION</scope>
</reference>
<dbReference type="GO" id="GO:0046872">
    <property type="term" value="F:metal ion binding"/>
    <property type="evidence" value="ECO:0007669"/>
    <property type="project" value="UniProtKB-KW"/>
</dbReference>
<evidence type="ECO:0000256" key="8">
    <source>
        <dbReference type="SAM" id="SignalP"/>
    </source>
</evidence>
<keyword evidence="6" id="KW-0378">Hydrolase</keyword>
<comment type="cofactor">
    <cofactor evidence="1">
        <name>a divalent metal cation</name>
        <dbReference type="ChEBI" id="CHEBI:60240"/>
    </cofactor>
</comment>
<organism evidence="10 11">
    <name type="scientific">Nothobranchius furzeri</name>
    <name type="common">Turquoise killifish</name>
    <dbReference type="NCBI Taxonomy" id="105023"/>
    <lineage>
        <taxon>Eukaryota</taxon>
        <taxon>Metazoa</taxon>
        <taxon>Chordata</taxon>
        <taxon>Craniata</taxon>
        <taxon>Vertebrata</taxon>
        <taxon>Euteleostomi</taxon>
        <taxon>Actinopterygii</taxon>
        <taxon>Neopterygii</taxon>
        <taxon>Teleostei</taxon>
        <taxon>Neoteleostei</taxon>
        <taxon>Acanthomorphata</taxon>
        <taxon>Ovalentaria</taxon>
        <taxon>Atherinomorphae</taxon>
        <taxon>Cyprinodontiformes</taxon>
        <taxon>Nothobranchiidae</taxon>
        <taxon>Nothobranchius</taxon>
    </lineage>
</organism>
<dbReference type="PANTHER" id="PTHR22930">
    <property type="match status" value="1"/>
</dbReference>
<reference evidence="10" key="3">
    <citation type="submission" date="2025-09" db="UniProtKB">
        <authorList>
            <consortium name="Ensembl"/>
        </authorList>
    </citation>
    <scope>IDENTIFICATION</scope>
</reference>
<evidence type="ECO:0000256" key="3">
    <source>
        <dbReference type="ARBA" id="ARBA00006958"/>
    </source>
</evidence>
<dbReference type="Ensembl" id="ENSNFUT00015004112.1">
    <property type="protein sequence ID" value="ENSNFUP00015003888.1"/>
    <property type="gene ID" value="ENSNFUG00015001960.1"/>
</dbReference>
<reference evidence="10" key="1">
    <citation type="submission" date="2014-08" db="EMBL/GenBank/DDBJ databases">
        <authorList>
            <person name="Senf B."/>
            <person name="Petzold A."/>
            <person name="Downie B.R."/>
            <person name="Koch P."/>
            <person name="Platzer M."/>
        </authorList>
    </citation>
    <scope>NUCLEOTIDE SEQUENCE [LARGE SCALE GENOMIC DNA]</scope>
    <source>
        <strain evidence="10">GRZ</strain>
    </source>
</reference>
<sequence>MFPSSEEIASTFVCALLLVLTHRQLLQRLCVLAFIRGRVREEEIANIEKATLNISNMSTVPVTTRAPRTLWMKVRSQDWWELVVMMEFTDTEWRENFRMSRQSFAKLCGMMERVMEPSVVTIRTPVPTEMRVAMVLYKLASCAECRLIANQFGVHKSTVKKMVYLFCHGMVDSVIKTLIRVPTLEEACGIAQRFERAHSIPQIIGCVDGSHIPCLPPSDGYRDFINRKGWPSYVLQGVCDDKYCFWSVSCKMPGSAHDANALRQSNLFNNAQSFPKRAVQIEGQDVDFFLLGDPAYPLLPWLMKGYLQSPRLTPQEESFNVYLSSARTTIEIAFGRLKSRFRVLLKRSDFHFTFTPYVVATCCALHNFCEMEKEHVNPRWAEEATSVERLFPQPVSQVNRADNSAASAIRRALTDYLAARVPLRKRLVRA</sequence>
<dbReference type="GO" id="GO:0005634">
    <property type="term" value="C:nucleus"/>
    <property type="evidence" value="ECO:0007669"/>
    <property type="project" value="UniProtKB-SubCell"/>
</dbReference>
<accession>A0A8C6KDD0</accession>
<protein>
    <recommendedName>
        <fullName evidence="9">DDE Tnp4 domain-containing protein</fullName>
    </recommendedName>
</protein>
<feature type="domain" description="DDE Tnp4" evidence="9">
    <location>
        <begin position="207"/>
        <end position="367"/>
    </location>
</feature>
<evidence type="ECO:0000313" key="10">
    <source>
        <dbReference type="Ensembl" id="ENSNFUP00015003888.1"/>
    </source>
</evidence>
<keyword evidence="8" id="KW-0732">Signal</keyword>
<comment type="subcellular location">
    <subcellularLocation>
        <location evidence="2">Nucleus</location>
    </subcellularLocation>
</comment>